<name>A0ABS4AK30_9PROT</name>
<proteinExistence type="predicted"/>
<evidence type="ECO:0000313" key="2">
    <source>
        <dbReference type="Proteomes" id="UP000681594"/>
    </source>
</evidence>
<sequence>MAEREEAAVAALQFAAAQMADAALAARAVAEEAASAMAGLMVAALVGALPSLSARFALDEATSFAELVLPMLVSEPHVELRVCPAVAASLVKRFASHASVTVSADPSLIDGDVSLRWHGGQAESRAAEARRAVSALLSSAGFTTAEVPQN</sequence>
<dbReference type="EMBL" id="JAGIZB010000034">
    <property type="protein sequence ID" value="MBP0447390.1"/>
    <property type="molecule type" value="Genomic_DNA"/>
</dbReference>
<keyword evidence="2" id="KW-1185">Reference proteome</keyword>
<dbReference type="Proteomes" id="UP000681594">
    <property type="component" value="Unassembled WGS sequence"/>
</dbReference>
<evidence type="ECO:0008006" key="3">
    <source>
        <dbReference type="Google" id="ProtNLM"/>
    </source>
</evidence>
<gene>
    <name evidence="1" type="ORF">J8J14_21725</name>
</gene>
<organism evidence="1 2">
    <name type="scientific">Pararoseomonas baculiformis</name>
    <dbReference type="NCBI Taxonomy" id="2820812"/>
    <lineage>
        <taxon>Bacteria</taxon>
        <taxon>Pseudomonadati</taxon>
        <taxon>Pseudomonadota</taxon>
        <taxon>Alphaproteobacteria</taxon>
        <taxon>Acetobacterales</taxon>
        <taxon>Acetobacteraceae</taxon>
        <taxon>Pararoseomonas</taxon>
    </lineage>
</organism>
<dbReference type="RefSeq" id="WP_209381660.1">
    <property type="nucleotide sequence ID" value="NZ_JAGIZB010000034.1"/>
</dbReference>
<protein>
    <recommendedName>
        <fullName evidence="3">Flagellar assembly protein FliH/Type III secretion system HrpE domain-containing protein</fullName>
    </recommendedName>
</protein>
<accession>A0ABS4AK30</accession>
<evidence type="ECO:0000313" key="1">
    <source>
        <dbReference type="EMBL" id="MBP0447390.1"/>
    </source>
</evidence>
<comment type="caution">
    <text evidence="1">The sequence shown here is derived from an EMBL/GenBank/DDBJ whole genome shotgun (WGS) entry which is preliminary data.</text>
</comment>
<reference evidence="1 2" key="1">
    <citation type="submission" date="2021-03" db="EMBL/GenBank/DDBJ databases">
        <authorList>
            <person name="So Y."/>
        </authorList>
    </citation>
    <scope>NUCLEOTIDE SEQUENCE [LARGE SCALE GENOMIC DNA]</scope>
    <source>
        <strain evidence="1 2">SSH11</strain>
    </source>
</reference>